<comment type="caution">
    <text evidence="16">The sequence shown here is derived from an EMBL/GenBank/DDBJ whole genome shotgun (WGS) entry which is preliminary data.</text>
</comment>
<name>A0ABU3N3K3_9SPHN</name>
<dbReference type="InterPro" id="IPR039426">
    <property type="entry name" value="TonB-dep_rcpt-like"/>
</dbReference>
<evidence type="ECO:0000256" key="13">
    <source>
        <dbReference type="SAM" id="SignalP"/>
    </source>
</evidence>
<keyword evidence="6" id="KW-0408">Iron</keyword>
<comment type="subcellular location">
    <subcellularLocation>
        <location evidence="1 11">Cell outer membrane</location>
        <topology evidence="1 11">Multi-pass membrane protein</topology>
    </subcellularLocation>
</comment>
<reference evidence="16" key="1">
    <citation type="submission" date="2022-04" db="EMBL/GenBank/DDBJ databases">
        <title>Tomato heritable bacteria conferring resistance against bacterial wilt.</title>
        <authorList>
            <person name="Yin J."/>
        </authorList>
    </citation>
    <scope>NUCLEOTIDE SEQUENCE</scope>
    <source>
        <strain evidence="16">Cra20</strain>
    </source>
</reference>
<evidence type="ECO:0000256" key="4">
    <source>
        <dbReference type="ARBA" id="ARBA00022496"/>
    </source>
</evidence>
<evidence type="ECO:0000256" key="1">
    <source>
        <dbReference type="ARBA" id="ARBA00004571"/>
    </source>
</evidence>
<dbReference type="Gene3D" id="2.40.170.20">
    <property type="entry name" value="TonB-dependent receptor, beta-barrel domain"/>
    <property type="match status" value="1"/>
</dbReference>
<dbReference type="SUPFAM" id="SSF56935">
    <property type="entry name" value="Porins"/>
    <property type="match status" value="1"/>
</dbReference>
<protein>
    <submittedName>
        <fullName evidence="16">TonB-dependent receptor</fullName>
    </submittedName>
</protein>
<evidence type="ECO:0000256" key="8">
    <source>
        <dbReference type="ARBA" id="ARBA00023077"/>
    </source>
</evidence>
<keyword evidence="9 11" id="KW-0472">Membrane</keyword>
<keyword evidence="5 11" id="KW-0812">Transmembrane</keyword>
<keyword evidence="10 11" id="KW-0998">Cell outer membrane</keyword>
<dbReference type="PROSITE" id="PS52016">
    <property type="entry name" value="TONB_DEPENDENT_REC_3"/>
    <property type="match status" value="1"/>
</dbReference>
<accession>A0ABU3N3K3</accession>
<evidence type="ECO:0000259" key="15">
    <source>
        <dbReference type="Pfam" id="PF07715"/>
    </source>
</evidence>
<dbReference type="InterPro" id="IPR012910">
    <property type="entry name" value="Plug_dom"/>
</dbReference>
<evidence type="ECO:0000256" key="3">
    <source>
        <dbReference type="ARBA" id="ARBA00022452"/>
    </source>
</evidence>
<evidence type="ECO:0000256" key="6">
    <source>
        <dbReference type="ARBA" id="ARBA00023004"/>
    </source>
</evidence>
<evidence type="ECO:0000256" key="10">
    <source>
        <dbReference type="ARBA" id="ARBA00023237"/>
    </source>
</evidence>
<dbReference type="PANTHER" id="PTHR32552">
    <property type="entry name" value="FERRICHROME IRON RECEPTOR-RELATED"/>
    <property type="match status" value="1"/>
</dbReference>
<feature type="signal peptide" evidence="13">
    <location>
        <begin position="1"/>
        <end position="25"/>
    </location>
</feature>
<keyword evidence="7" id="KW-0406">Ion transport</keyword>
<dbReference type="InterPro" id="IPR036942">
    <property type="entry name" value="Beta-barrel_TonB_sf"/>
</dbReference>
<feature type="domain" description="TonB-dependent receptor plug" evidence="15">
    <location>
        <begin position="58"/>
        <end position="166"/>
    </location>
</feature>
<dbReference type="InterPro" id="IPR000531">
    <property type="entry name" value="Beta-barrel_TonB"/>
</dbReference>
<keyword evidence="8 12" id="KW-0798">TonB box</keyword>
<dbReference type="PANTHER" id="PTHR32552:SF81">
    <property type="entry name" value="TONB-DEPENDENT OUTER MEMBRANE RECEPTOR"/>
    <property type="match status" value="1"/>
</dbReference>
<comment type="similarity">
    <text evidence="11 12">Belongs to the TonB-dependent receptor family.</text>
</comment>
<feature type="domain" description="TonB-dependent receptor-like beta-barrel" evidence="14">
    <location>
        <begin position="259"/>
        <end position="719"/>
    </location>
</feature>
<evidence type="ECO:0000313" key="16">
    <source>
        <dbReference type="EMBL" id="MDT8758454.1"/>
    </source>
</evidence>
<keyword evidence="16" id="KW-0675">Receptor</keyword>
<evidence type="ECO:0000256" key="12">
    <source>
        <dbReference type="RuleBase" id="RU003357"/>
    </source>
</evidence>
<evidence type="ECO:0000256" key="5">
    <source>
        <dbReference type="ARBA" id="ARBA00022692"/>
    </source>
</evidence>
<evidence type="ECO:0000256" key="11">
    <source>
        <dbReference type="PROSITE-ProRule" id="PRU01360"/>
    </source>
</evidence>
<sequence length="756" mass="82111">MRNGNWKRLLLATTLLGSAALPAAAQSQEAAPAATEGETQADGQQDIVVTARFRNESLQDVPIAVSVVNGDVAASRNLNTIQDLATIIPTVDFRNGQSNKDRTIFVRGIGTITTSPGVESSVSTVIDRVVLVRPGQATLDLLDLERLEVLRGPQGTLFGKNASAGVINLVTRRPSETQTGTIEAGYYEGDEGRLKVGLSGPISDKIGYSLSGLYAKYRGNVRNLGTGNWVNGYERWGVRGKIVADPTEDVTITLAGDYLWNRDDTPQGVYASTNRVAYPTNAVSTSPALAALLAQEGIVASDGNKTVNTSFDSEVRDRNYGGSLTLEWRPGDYTLTSITAYREWKNHQRPDWDGRNTLAAGFPSGFDDGIVDFYQFSQELRLASPQGNLIDYVIGAYFLEANTDERYQRTVTQLIGGNQVTNTGVANYGIRAENHALFGEANLHATDQLTFIAGGRLIYDKLRYFHRRVSDTAAGVAGIRPSYQSNGETDRLDYSARLGVQYELVPQATTYFTFSRGYKGPAYNVYFNMQAFDTPPLDPETSTSYEIGLKGSAFGGRLTGAIAAYSTDYSGFQANFQDIFLGAPVTRLINAGDVSTKGIEADFAARPVDALTLNFAVARTDARVERFNCPASATSCVSINGQPLPFAPDWKLSGGAALRLPLPDALSVELQSDGSYKSATQYSLTQTPDTIEPGYGLWNASVALIGGDRWEVRALVKNILDRHYSNYRGYGTTAGAVRFVPRDNDRYFGVNARTRF</sequence>
<proteinExistence type="inferred from homology"/>
<evidence type="ECO:0000256" key="2">
    <source>
        <dbReference type="ARBA" id="ARBA00022448"/>
    </source>
</evidence>
<evidence type="ECO:0000256" key="9">
    <source>
        <dbReference type="ARBA" id="ARBA00023136"/>
    </source>
</evidence>
<keyword evidence="3 11" id="KW-1134">Transmembrane beta strand</keyword>
<gene>
    <name evidence="16" type="ORF">MZO42_07075</name>
</gene>
<organism evidence="16">
    <name type="scientific">Sphingomonas psychrotolerans</name>
    <dbReference type="NCBI Taxonomy" id="1327635"/>
    <lineage>
        <taxon>Bacteria</taxon>
        <taxon>Pseudomonadati</taxon>
        <taxon>Pseudomonadota</taxon>
        <taxon>Alphaproteobacteria</taxon>
        <taxon>Sphingomonadales</taxon>
        <taxon>Sphingomonadaceae</taxon>
        <taxon>Sphingomonas</taxon>
    </lineage>
</organism>
<dbReference type="EMBL" id="JALMLT010000001">
    <property type="protein sequence ID" value="MDT8758454.1"/>
    <property type="molecule type" value="Genomic_DNA"/>
</dbReference>
<feature type="chain" id="PRO_5046432856" evidence="13">
    <location>
        <begin position="26"/>
        <end position="756"/>
    </location>
</feature>
<dbReference type="Pfam" id="PF07715">
    <property type="entry name" value="Plug"/>
    <property type="match status" value="1"/>
</dbReference>
<keyword evidence="2 11" id="KW-0813">Transport</keyword>
<keyword evidence="4" id="KW-0410">Iron transport</keyword>
<evidence type="ECO:0000259" key="14">
    <source>
        <dbReference type="Pfam" id="PF00593"/>
    </source>
</evidence>
<evidence type="ECO:0000256" key="7">
    <source>
        <dbReference type="ARBA" id="ARBA00023065"/>
    </source>
</evidence>
<keyword evidence="13" id="KW-0732">Signal</keyword>
<dbReference type="Pfam" id="PF00593">
    <property type="entry name" value="TonB_dep_Rec_b-barrel"/>
    <property type="match status" value="1"/>
</dbReference>